<dbReference type="RefSeq" id="WP_120323915.1">
    <property type="nucleotide sequence ID" value="NZ_RAPF01000002.1"/>
</dbReference>
<sequence length="183" mass="19662">MSAYVTEITQFEGTPESYPAIEGVTGDLLETCWTRVEHYCGQRWAPRRVVWTLRSGGGEWKPPLGPILISEAFGWKDGDWQPVTLRRGPFGLMLPCGNVQIEASVGSNSGASIPAAVKEAIKRLAAYLTAQSPVPAGARSYSANVGQLSEAVSIDPAAMARALQYSGAADLLRAYRKASHEPV</sequence>
<dbReference type="EMBL" id="RAPF01000002">
    <property type="protein sequence ID" value="RKF22722.1"/>
    <property type="molecule type" value="Genomic_DNA"/>
</dbReference>
<name>A0A420EPW9_9SPHN</name>
<dbReference type="OrthoDB" id="7605215at2"/>
<reference evidence="1 2" key="1">
    <citation type="submission" date="2018-09" db="EMBL/GenBank/DDBJ databases">
        <title>Altererythrobacter spongiae sp. nov., isolated from a marine sponge.</title>
        <authorList>
            <person name="Zhuang L."/>
            <person name="Luo L."/>
        </authorList>
    </citation>
    <scope>NUCLEOTIDE SEQUENCE [LARGE SCALE GENOMIC DNA]</scope>
    <source>
        <strain evidence="1 2">HN-Y73</strain>
    </source>
</reference>
<accession>A0A420EPW9</accession>
<proteinExistence type="predicted"/>
<protein>
    <submittedName>
        <fullName evidence="1">Uncharacterized protein</fullName>
    </submittedName>
</protein>
<dbReference type="AlphaFoldDB" id="A0A420EPW9"/>
<comment type="caution">
    <text evidence="1">The sequence shown here is derived from an EMBL/GenBank/DDBJ whole genome shotgun (WGS) entry which is preliminary data.</text>
</comment>
<organism evidence="1 2">
    <name type="scientific">Altericroceibacterium spongiae</name>
    <dbReference type="NCBI Taxonomy" id="2320269"/>
    <lineage>
        <taxon>Bacteria</taxon>
        <taxon>Pseudomonadati</taxon>
        <taxon>Pseudomonadota</taxon>
        <taxon>Alphaproteobacteria</taxon>
        <taxon>Sphingomonadales</taxon>
        <taxon>Erythrobacteraceae</taxon>
        <taxon>Altericroceibacterium</taxon>
    </lineage>
</organism>
<dbReference type="Proteomes" id="UP000284395">
    <property type="component" value="Unassembled WGS sequence"/>
</dbReference>
<keyword evidence="2" id="KW-1185">Reference proteome</keyword>
<evidence type="ECO:0000313" key="1">
    <source>
        <dbReference type="EMBL" id="RKF22722.1"/>
    </source>
</evidence>
<evidence type="ECO:0000313" key="2">
    <source>
        <dbReference type="Proteomes" id="UP000284395"/>
    </source>
</evidence>
<gene>
    <name evidence="1" type="ORF">D6851_05865</name>
</gene>